<accession>A0ABQ6ML06</accession>
<organism evidence="3 4">
    <name type="scientific">Tetraparma gracilis</name>
    <dbReference type="NCBI Taxonomy" id="2962635"/>
    <lineage>
        <taxon>Eukaryota</taxon>
        <taxon>Sar</taxon>
        <taxon>Stramenopiles</taxon>
        <taxon>Ochrophyta</taxon>
        <taxon>Bolidophyceae</taxon>
        <taxon>Parmales</taxon>
        <taxon>Triparmaceae</taxon>
        <taxon>Tetraparma</taxon>
    </lineage>
</organism>
<dbReference type="PROSITE" id="PS51746">
    <property type="entry name" value="PPM_2"/>
    <property type="match status" value="1"/>
</dbReference>
<name>A0ABQ6ML06_9STRA</name>
<evidence type="ECO:0000259" key="2">
    <source>
        <dbReference type="PROSITE" id="PS51746"/>
    </source>
</evidence>
<feature type="compositionally biased region" description="Pro residues" evidence="1">
    <location>
        <begin position="261"/>
        <end position="282"/>
    </location>
</feature>
<dbReference type="SUPFAM" id="SSF81606">
    <property type="entry name" value="PP2C-like"/>
    <property type="match status" value="1"/>
</dbReference>
<dbReference type="SMART" id="SM00332">
    <property type="entry name" value="PP2Cc"/>
    <property type="match status" value="1"/>
</dbReference>
<protein>
    <recommendedName>
        <fullName evidence="2">PPM-type phosphatase domain-containing protein</fullName>
    </recommendedName>
</protein>
<dbReference type="PANTHER" id="PTHR47992">
    <property type="entry name" value="PROTEIN PHOSPHATASE"/>
    <property type="match status" value="1"/>
</dbReference>
<evidence type="ECO:0000256" key="1">
    <source>
        <dbReference type="SAM" id="MobiDB-lite"/>
    </source>
</evidence>
<evidence type="ECO:0000313" key="3">
    <source>
        <dbReference type="EMBL" id="GMI28356.1"/>
    </source>
</evidence>
<dbReference type="InterPro" id="IPR036457">
    <property type="entry name" value="PPM-type-like_dom_sf"/>
</dbReference>
<dbReference type="InterPro" id="IPR015655">
    <property type="entry name" value="PP2C"/>
</dbReference>
<feature type="region of interest" description="Disordered" evidence="1">
    <location>
        <begin position="179"/>
        <end position="220"/>
    </location>
</feature>
<dbReference type="EMBL" id="BRYB01000352">
    <property type="protein sequence ID" value="GMI28356.1"/>
    <property type="molecule type" value="Genomic_DNA"/>
</dbReference>
<keyword evidence="4" id="KW-1185">Reference proteome</keyword>
<feature type="region of interest" description="Disordered" evidence="1">
    <location>
        <begin position="261"/>
        <end position="287"/>
    </location>
</feature>
<feature type="domain" description="PPM-type phosphatase" evidence="2">
    <location>
        <begin position="21"/>
        <end position="397"/>
    </location>
</feature>
<proteinExistence type="predicted"/>
<evidence type="ECO:0000313" key="4">
    <source>
        <dbReference type="Proteomes" id="UP001165060"/>
    </source>
</evidence>
<dbReference type="Proteomes" id="UP001165060">
    <property type="component" value="Unassembled WGS sequence"/>
</dbReference>
<dbReference type="Pfam" id="PF00481">
    <property type="entry name" value="PP2C"/>
    <property type="match status" value="2"/>
</dbReference>
<dbReference type="Gene3D" id="3.60.40.10">
    <property type="entry name" value="PPM-type phosphatase domain"/>
    <property type="match status" value="2"/>
</dbReference>
<dbReference type="CDD" id="cd00143">
    <property type="entry name" value="PP2Cc"/>
    <property type="match status" value="1"/>
</dbReference>
<dbReference type="InterPro" id="IPR001932">
    <property type="entry name" value="PPM-type_phosphatase-like_dom"/>
</dbReference>
<reference evidence="3 4" key="1">
    <citation type="journal article" date="2023" name="Commun. Biol.">
        <title>Genome analysis of Parmales, the sister group of diatoms, reveals the evolutionary specialization of diatoms from phago-mixotrophs to photoautotrophs.</title>
        <authorList>
            <person name="Ban H."/>
            <person name="Sato S."/>
            <person name="Yoshikawa S."/>
            <person name="Yamada K."/>
            <person name="Nakamura Y."/>
            <person name="Ichinomiya M."/>
            <person name="Sato N."/>
            <person name="Blanc-Mathieu R."/>
            <person name="Endo H."/>
            <person name="Kuwata A."/>
            <person name="Ogata H."/>
        </authorList>
    </citation>
    <scope>NUCLEOTIDE SEQUENCE [LARGE SCALE GENOMIC DNA]</scope>
</reference>
<comment type="caution">
    <text evidence="3">The sequence shown here is derived from an EMBL/GenBank/DDBJ whole genome shotgun (WGS) entry which is preliminary data.</text>
</comment>
<gene>
    <name evidence="3" type="ORF">TeGR_g1076</name>
</gene>
<sequence length="397" mass="41429">MPVGLRRSAPGPTLSSSVLLPAAAPSAPTNVSVSGYGLPSRKNEDYCGYEEREGGVIAGVFDGHGGGKAAYLCASDMSGMEVEGEDGEEKMKKVFKKWEEKCRVTEEQSGTTATLVDVSPSDAGVTMLVGWVGDSRGVVVGQKSRAGELLVETVDHKLTNENERKRVMKATGNNVCVLTPPWVKPKGSPATPPKIDLDEPTAPGTNKQVGKGAGEGKGSKSALEKLDSLNLDFSQHADLDVTTKGGNVFQQLKAQSVPAVPAVPVPPETENPNPQSPPPAPSQPGRRGSFIAQRLTSAGASAGPWCLFSGQTGASLAVTRSLGDPDGAKSCIAEPEFLRTEVKAGEEAVAVLCSDGVWDVLSSADVAKIVGDGRRNKEVAKELRVAQVHCALIISHV</sequence>